<dbReference type="Proteomes" id="UP000737171">
    <property type="component" value="Unassembled WGS sequence"/>
</dbReference>
<reference evidence="5 6" key="1">
    <citation type="submission" date="2020-05" db="EMBL/GenBank/DDBJ databases">
        <title>Aquincola sp. isolate from soil.</title>
        <authorList>
            <person name="Han J."/>
            <person name="Kim D.-U."/>
        </authorList>
    </citation>
    <scope>NUCLEOTIDE SEQUENCE [LARGE SCALE GENOMIC DNA]</scope>
    <source>
        <strain evidence="5 6">S2</strain>
    </source>
</reference>
<dbReference type="EMBL" id="JABRWJ010000008">
    <property type="protein sequence ID" value="NRF70524.1"/>
    <property type="molecule type" value="Genomic_DNA"/>
</dbReference>
<proteinExistence type="inferred from homology"/>
<comment type="similarity">
    <text evidence="1 2">Belongs to the small heat shock protein (HSP20) family.</text>
</comment>
<dbReference type="CDD" id="cd06464">
    <property type="entry name" value="ACD_sHsps-like"/>
    <property type="match status" value="1"/>
</dbReference>
<sequence length="131" mass="14273">MSNAVTRTREAGTQAAAPSRHEPALWPPVDVIEDSTGITLYADLPGVPRDKLSVRVEGDTLGIEGEVVLNQPQGMQAHHAEVQLSHYRRTFTLSKELDADKVNAELSHGVLRVRIPKAAHAQPRKIAVKVS</sequence>
<dbReference type="Gene3D" id="2.60.40.790">
    <property type="match status" value="1"/>
</dbReference>
<evidence type="ECO:0000256" key="1">
    <source>
        <dbReference type="PROSITE-ProRule" id="PRU00285"/>
    </source>
</evidence>
<protein>
    <submittedName>
        <fullName evidence="5">Hsp20/alpha crystallin family protein</fullName>
    </submittedName>
</protein>
<accession>A0ABX2EPV7</accession>
<dbReference type="InterPro" id="IPR002068">
    <property type="entry name" value="A-crystallin/Hsp20_dom"/>
</dbReference>
<dbReference type="InterPro" id="IPR031107">
    <property type="entry name" value="Small_HSP"/>
</dbReference>
<keyword evidence="6" id="KW-1185">Reference proteome</keyword>
<dbReference type="SUPFAM" id="SSF49764">
    <property type="entry name" value="HSP20-like chaperones"/>
    <property type="match status" value="1"/>
</dbReference>
<evidence type="ECO:0000313" key="5">
    <source>
        <dbReference type="EMBL" id="NRF70524.1"/>
    </source>
</evidence>
<evidence type="ECO:0000313" key="6">
    <source>
        <dbReference type="Proteomes" id="UP000737171"/>
    </source>
</evidence>
<dbReference type="InterPro" id="IPR008978">
    <property type="entry name" value="HSP20-like_chaperone"/>
</dbReference>
<evidence type="ECO:0000259" key="4">
    <source>
        <dbReference type="PROSITE" id="PS01031"/>
    </source>
</evidence>
<gene>
    <name evidence="5" type="ORF">HLB44_26300</name>
</gene>
<dbReference type="Pfam" id="PF00011">
    <property type="entry name" value="HSP20"/>
    <property type="match status" value="1"/>
</dbReference>
<comment type="caution">
    <text evidence="5">The sequence shown here is derived from an EMBL/GenBank/DDBJ whole genome shotgun (WGS) entry which is preliminary data.</text>
</comment>
<evidence type="ECO:0000256" key="2">
    <source>
        <dbReference type="RuleBase" id="RU003616"/>
    </source>
</evidence>
<feature type="domain" description="SHSP" evidence="4">
    <location>
        <begin position="20"/>
        <end position="131"/>
    </location>
</feature>
<dbReference type="PANTHER" id="PTHR11527">
    <property type="entry name" value="HEAT-SHOCK PROTEIN 20 FAMILY MEMBER"/>
    <property type="match status" value="1"/>
</dbReference>
<evidence type="ECO:0000256" key="3">
    <source>
        <dbReference type="SAM" id="MobiDB-lite"/>
    </source>
</evidence>
<name>A0ABX2EPV7_9BURK</name>
<feature type="region of interest" description="Disordered" evidence="3">
    <location>
        <begin position="1"/>
        <end position="24"/>
    </location>
</feature>
<organism evidence="5 6">
    <name type="scientific">Pseudaquabacterium terrae</name>
    <dbReference type="NCBI Taxonomy" id="2732868"/>
    <lineage>
        <taxon>Bacteria</taxon>
        <taxon>Pseudomonadati</taxon>
        <taxon>Pseudomonadota</taxon>
        <taxon>Betaproteobacteria</taxon>
        <taxon>Burkholderiales</taxon>
        <taxon>Sphaerotilaceae</taxon>
        <taxon>Pseudaquabacterium</taxon>
    </lineage>
</organism>
<dbReference type="RefSeq" id="WP_173129709.1">
    <property type="nucleotide sequence ID" value="NZ_JABRWJ010000008.1"/>
</dbReference>
<dbReference type="PROSITE" id="PS01031">
    <property type="entry name" value="SHSP"/>
    <property type="match status" value="1"/>
</dbReference>